<sequence>MDPSNANFAITQCHINIWVLRSFLPGRRLLYFDLGLEISANGSQSVDAVDLLLPFKVEDGYRGDHFQGCMDLHDTLLHPETAELIFGEPVNISGTNPDHTLRLTSGAEFQLRHVDTANVTAINQSDQLHRSSHYRVPLASPVLPGSKVYVRFRLRVFANRPLLTPRSPFGGVILDFRIADVRESRNRAREVTLRSQIVPIEKVNFFAMLPDQYQLLTASPETRNMRILETRAWSNYLQRVAYMHPANVQLVYYWRSEPNISPDNPFRVFATYDRHLNKAKIMFWSIIALLLAAALARSGWISVVTAEHVRSIGKFAVSFFGLATVAGIIAGIRWLIGVAMNRLEKPRMRVRWLERLLLGRRPGP</sequence>
<keyword evidence="1" id="KW-1133">Transmembrane helix</keyword>
<name>A0ABS7NTX7_9NOCA</name>
<accession>A0ABS7NTX7</accession>
<protein>
    <submittedName>
        <fullName evidence="2">Uncharacterized protein</fullName>
    </submittedName>
</protein>
<dbReference type="EMBL" id="JABUKG010000011">
    <property type="protein sequence ID" value="MBY6321476.1"/>
    <property type="molecule type" value="Genomic_DNA"/>
</dbReference>
<comment type="caution">
    <text evidence="2">The sequence shown here is derived from an EMBL/GenBank/DDBJ whole genome shotgun (WGS) entry which is preliminary data.</text>
</comment>
<evidence type="ECO:0000313" key="3">
    <source>
        <dbReference type="Proteomes" id="UP001520140"/>
    </source>
</evidence>
<dbReference type="RefSeq" id="WP_157889657.1">
    <property type="nucleotide sequence ID" value="NZ_JABUKE010000009.1"/>
</dbReference>
<gene>
    <name evidence="2" type="ORF">HQ605_11625</name>
</gene>
<evidence type="ECO:0000256" key="1">
    <source>
        <dbReference type="SAM" id="Phobius"/>
    </source>
</evidence>
<organism evidence="2 3">
    <name type="scientific">Rhodococcoides kroppenstedtii</name>
    <dbReference type="NCBI Taxonomy" id="293050"/>
    <lineage>
        <taxon>Bacteria</taxon>
        <taxon>Bacillati</taxon>
        <taxon>Actinomycetota</taxon>
        <taxon>Actinomycetes</taxon>
        <taxon>Mycobacteriales</taxon>
        <taxon>Nocardiaceae</taxon>
        <taxon>Rhodococcoides</taxon>
    </lineage>
</organism>
<keyword evidence="3" id="KW-1185">Reference proteome</keyword>
<dbReference type="Proteomes" id="UP001520140">
    <property type="component" value="Unassembled WGS sequence"/>
</dbReference>
<keyword evidence="1" id="KW-0472">Membrane</keyword>
<keyword evidence="1" id="KW-0812">Transmembrane</keyword>
<feature type="transmembrane region" description="Helical" evidence="1">
    <location>
        <begin position="315"/>
        <end position="339"/>
    </location>
</feature>
<reference evidence="2 3" key="1">
    <citation type="submission" date="2020-06" db="EMBL/GenBank/DDBJ databases">
        <title>Taxonomy, biology and ecology of Rhodococcus bacteria occurring in California pistachio and other woody hosts as revealed by genome sequence analyses.</title>
        <authorList>
            <person name="Gai Y."/>
            <person name="Riely B."/>
        </authorList>
    </citation>
    <scope>NUCLEOTIDE SEQUENCE [LARGE SCALE GENOMIC DNA]</scope>
    <source>
        <strain evidence="2 3">BP-284</strain>
    </source>
</reference>
<feature type="transmembrane region" description="Helical" evidence="1">
    <location>
        <begin position="281"/>
        <end position="303"/>
    </location>
</feature>
<evidence type="ECO:0000313" key="2">
    <source>
        <dbReference type="EMBL" id="MBY6321476.1"/>
    </source>
</evidence>
<proteinExistence type="predicted"/>